<name>A0ACB9LPR0_9MYRT</name>
<dbReference type="Proteomes" id="UP001057402">
    <property type="component" value="Chromosome 11"/>
</dbReference>
<accession>A0ACB9LPR0</accession>
<evidence type="ECO:0000313" key="2">
    <source>
        <dbReference type="Proteomes" id="UP001057402"/>
    </source>
</evidence>
<comment type="caution">
    <text evidence="1">The sequence shown here is derived from an EMBL/GenBank/DDBJ whole genome shotgun (WGS) entry which is preliminary data.</text>
</comment>
<keyword evidence="2" id="KW-1185">Reference proteome</keyword>
<proteinExistence type="predicted"/>
<organism evidence="1 2">
    <name type="scientific">Melastoma candidum</name>
    <dbReference type="NCBI Taxonomy" id="119954"/>
    <lineage>
        <taxon>Eukaryota</taxon>
        <taxon>Viridiplantae</taxon>
        <taxon>Streptophyta</taxon>
        <taxon>Embryophyta</taxon>
        <taxon>Tracheophyta</taxon>
        <taxon>Spermatophyta</taxon>
        <taxon>Magnoliopsida</taxon>
        <taxon>eudicotyledons</taxon>
        <taxon>Gunneridae</taxon>
        <taxon>Pentapetalae</taxon>
        <taxon>rosids</taxon>
        <taxon>malvids</taxon>
        <taxon>Myrtales</taxon>
        <taxon>Melastomataceae</taxon>
        <taxon>Melastomatoideae</taxon>
        <taxon>Melastomateae</taxon>
        <taxon>Melastoma</taxon>
    </lineage>
</organism>
<dbReference type="EMBL" id="CM042890">
    <property type="protein sequence ID" value="KAI4312740.1"/>
    <property type="molecule type" value="Genomic_DNA"/>
</dbReference>
<gene>
    <name evidence="1" type="ORF">MLD38_037537</name>
</gene>
<sequence length="76" mass="8685">MSSSLSAANSDFIQDYYVPCAQSGLFGRSVLRHPPDFLQDLRPEPLWTWCKKDGSDEPATDWVPARSHHPLRSRKQ</sequence>
<protein>
    <submittedName>
        <fullName evidence="1">Uncharacterized protein</fullName>
    </submittedName>
</protein>
<reference evidence="2" key="1">
    <citation type="journal article" date="2023" name="Front. Plant Sci.">
        <title>Chromosomal-level genome assembly of Melastoma candidum provides insights into trichome evolution.</title>
        <authorList>
            <person name="Zhong Y."/>
            <person name="Wu W."/>
            <person name="Sun C."/>
            <person name="Zou P."/>
            <person name="Liu Y."/>
            <person name="Dai S."/>
            <person name="Zhou R."/>
        </authorList>
    </citation>
    <scope>NUCLEOTIDE SEQUENCE [LARGE SCALE GENOMIC DNA]</scope>
</reference>
<evidence type="ECO:0000313" key="1">
    <source>
        <dbReference type="EMBL" id="KAI4312740.1"/>
    </source>
</evidence>